<protein>
    <recommendedName>
        <fullName evidence="3">Hydrogenase expression/formation protein HupK</fullName>
    </recommendedName>
</protein>
<dbReference type="AlphaFoldDB" id="A0A2T6AYZ4"/>
<keyword evidence="2" id="KW-1185">Reference proteome</keyword>
<dbReference type="RefSeq" id="WP_108129302.1">
    <property type="nucleotide sequence ID" value="NZ_QBKP01000008.1"/>
</dbReference>
<name>A0A2T6AYZ4_9RHOB</name>
<accession>A0A2T6AYZ4</accession>
<dbReference type="InterPro" id="IPR029014">
    <property type="entry name" value="NiFe-Hase_large"/>
</dbReference>
<dbReference type="SUPFAM" id="SSF56762">
    <property type="entry name" value="HydB/Nqo4-like"/>
    <property type="match status" value="1"/>
</dbReference>
<dbReference type="Gene3D" id="1.10.645.10">
    <property type="entry name" value="Cytochrome-c3 Hydrogenase, chain B"/>
    <property type="match status" value="1"/>
</dbReference>
<sequence>MTLASVLLGFGPDGPALRTGQRLPVETMVLGRPVPEVAELLPRLFNLCRVAQGLAAQLALGLPATGDLRTEIIRDHVIRLTVILPRAFGLTAPALPADPAELLGRNGLPADGDLCRWDSPLTPLACRITQEFAPGIACTAPLPPPPHPLAEGAYENSAAGRQAGAPTLRAVESRYGRGPLWRFVGLLADLEAALADRLPAPVAAEGLACVPAARGAYGLRLNSCEGRVTGIARRTPTDHLLAPGGALLQALGRLPADQRHLAPRIIALHDPCVPVLIEEPQDA</sequence>
<comment type="caution">
    <text evidence="1">The sequence shown here is derived from an EMBL/GenBank/DDBJ whole genome shotgun (WGS) entry which is preliminary data.</text>
</comment>
<dbReference type="EMBL" id="QBKP01000008">
    <property type="protein sequence ID" value="PTX49029.1"/>
    <property type="molecule type" value="Genomic_DNA"/>
</dbReference>
<reference evidence="1 2" key="1">
    <citation type="submission" date="2018-04" db="EMBL/GenBank/DDBJ databases">
        <title>Genomic Encyclopedia of Archaeal and Bacterial Type Strains, Phase II (KMG-II): from individual species to whole genera.</title>
        <authorList>
            <person name="Goeker M."/>
        </authorList>
    </citation>
    <scope>NUCLEOTIDE SEQUENCE [LARGE SCALE GENOMIC DNA]</scope>
    <source>
        <strain evidence="1 2">DSM 21823</strain>
    </source>
</reference>
<evidence type="ECO:0000313" key="2">
    <source>
        <dbReference type="Proteomes" id="UP000244224"/>
    </source>
</evidence>
<proteinExistence type="predicted"/>
<dbReference type="OrthoDB" id="7778333at2"/>
<dbReference type="Proteomes" id="UP000244224">
    <property type="component" value="Unassembled WGS sequence"/>
</dbReference>
<organism evidence="1 2">
    <name type="scientific">Gemmobacter caeni</name>
    <dbReference type="NCBI Taxonomy" id="589035"/>
    <lineage>
        <taxon>Bacteria</taxon>
        <taxon>Pseudomonadati</taxon>
        <taxon>Pseudomonadota</taxon>
        <taxon>Alphaproteobacteria</taxon>
        <taxon>Rhodobacterales</taxon>
        <taxon>Paracoccaceae</taxon>
        <taxon>Gemmobacter</taxon>
    </lineage>
</organism>
<evidence type="ECO:0000313" key="1">
    <source>
        <dbReference type="EMBL" id="PTX49029.1"/>
    </source>
</evidence>
<evidence type="ECO:0008006" key="3">
    <source>
        <dbReference type="Google" id="ProtNLM"/>
    </source>
</evidence>
<gene>
    <name evidence="1" type="ORF">C8N34_108137</name>
</gene>